<dbReference type="PROSITE" id="PS51257">
    <property type="entry name" value="PROKAR_LIPOPROTEIN"/>
    <property type="match status" value="1"/>
</dbReference>
<organism evidence="1 2">
    <name type="scientific">Paraflavitalea soli</name>
    <dbReference type="NCBI Taxonomy" id="2315862"/>
    <lineage>
        <taxon>Bacteria</taxon>
        <taxon>Pseudomonadati</taxon>
        <taxon>Bacteroidota</taxon>
        <taxon>Chitinophagia</taxon>
        <taxon>Chitinophagales</taxon>
        <taxon>Chitinophagaceae</taxon>
        <taxon>Paraflavitalea</taxon>
    </lineage>
</organism>
<dbReference type="KEGG" id="pseg:D3H65_14190"/>
<protein>
    <recommendedName>
        <fullName evidence="3">DUF5017 domain-containing protein</fullName>
    </recommendedName>
</protein>
<reference evidence="1 2" key="1">
    <citation type="submission" date="2018-09" db="EMBL/GenBank/DDBJ databases">
        <title>Genome sequencing of strain 6GH32-13.</title>
        <authorList>
            <person name="Weon H.-Y."/>
            <person name="Heo J."/>
            <person name="Kwon S.-W."/>
        </authorList>
    </citation>
    <scope>NUCLEOTIDE SEQUENCE [LARGE SCALE GENOMIC DNA]</scope>
    <source>
        <strain evidence="1 2">5GH32-13</strain>
    </source>
</reference>
<proteinExistence type="predicted"/>
<dbReference type="Gene3D" id="2.60.120.200">
    <property type="match status" value="1"/>
</dbReference>
<dbReference type="RefSeq" id="WP_119050939.1">
    <property type="nucleotide sequence ID" value="NZ_CP032157.1"/>
</dbReference>
<dbReference type="NCBIfam" id="NF038128">
    <property type="entry name" value="choice_anch_J"/>
    <property type="match status" value="1"/>
</dbReference>
<accession>A0A3B7MMU6</accession>
<dbReference type="OrthoDB" id="8781670at2"/>
<name>A0A3B7MMU6_9BACT</name>
<dbReference type="Proteomes" id="UP000263900">
    <property type="component" value="Chromosome"/>
</dbReference>
<dbReference type="EMBL" id="CP032157">
    <property type="protein sequence ID" value="AXY75057.1"/>
    <property type="molecule type" value="Genomic_DNA"/>
</dbReference>
<evidence type="ECO:0000313" key="1">
    <source>
        <dbReference type="EMBL" id="AXY75057.1"/>
    </source>
</evidence>
<keyword evidence="2" id="KW-1185">Reference proteome</keyword>
<dbReference type="AlphaFoldDB" id="A0A3B7MMU6"/>
<gene>
    <name evidence="1" type="ORF">D3H65_14190</name>
</gene>
<sequence length="235" mass="25644">MNKQLYLSLTGLTALVLLIISCEKDFKADEKPAPPPVVSKSYKEAFDTVANASKKGWVIINNSDPAGPTAWRQGRFEYGGKLGDEVVGFPAYSATFSQNEYVSVDMNCGQGAAVLSAWLISPPTDMKNGDQFTFYTRTKGDYADRLQVWLNTQTSNAFVGKTAISTGDFTTKLLDINPDMGTDYPVVWTKYTITLAGITGNVKGRIAFRYFIEDGGPGGSYGDQVGIDDFEFVSK</sequence>
<evidence type="ECO:0008006" key="3">
    <source>
        <dbReference type="Google" id="ProtNLM"/>
    </source>
</evidence>
<evidence type="ECO:0000313" key="2">
    <source>
        <dbReference type="Proteomes" id="UP000263900"/>
    </source>
</evidence>